<keyword evidence="3" id="KW-0547">Nucleotide-binding</keyword>
<feature type="repeat" description="ANK" evidence="5">
    <location>
        <begin position="151"/>
        <end position="183"/>
    </location>
</feature>
<organism evidence="7 8">
    <name type="scientific">Phytophthora palmivora</name>
    <dbReference type="NCBI Taxonomy" id="4796"/>
    <lineage>
        <taxon>Eukaryota</taxon>
        <taxon>Sar</taxon>
        <taxon>Stramenopiles</taxon>
        <taxon>Oomycota</taxon>
        <taxon>Peronosporomycetes</taxon>
        <taxon>Peronosporales</taxon>
        <taxon>Peronosporaceae</taxon>
        <taxon>Phytophthora</taxon>
    </lineage>
</organism>
<dbReference type="PROSITE" id="PS51424">
    <property type="entry name" value="ROC"/>
    <property type="match status" value="1"/>
</dbReference>
<dbReference type="EMBL" id="NCKW01008735">
    <property type="protein sequence ID" value="POM67723.1"/>
    <property type="molecule type" value="Genomic_DNA"/>
</dbReference>
<dbReference type="Pfam" id="PF12796">
    <property type="entry name" value="Ank_2"/>
    <property type="match status" value="1"/>
</dbReference>
<comment type="cofactor">
    <cofactor evidence="1">
        <name>Mg(2+)</name>
        <dbReference type="ChEBI" id="CHEBI:18420"/>
    </cofactor>
</comment>
<evidence type="ECO:0000256" key="5">
    <source>
        <dbReference type="PROSITE-ProRule" id="PRU00023"/>
    </source>
</evidence>
<dbReference type="InterPro" id="IPR036770">
    <property type="entry name" value="Ankyrin_rpt-contain_sf"/>
</dbReference>
<dbReference type="PANTHER" id="PTHR24198">
    <property type="entry name" value="ANKYRIN REPEAT AND PROTEIN KINASE DOMAIN-CONTAINING PROTEIN"/>
    <property type="match status" value="1"/>
</dbReference>
<keyword evidence="2" id="KW-0677">Repeat</keyword>
<evidence type="ECO:0000256" key="2">
    <source>
        <dbReference type="ARBA" id="ARBA00022737"/>
    </source>
</evidence>
<evidence type="ECO:0000313" key="7">
    <source>
        <dbReference type="EMBL" id="POM67723.1"/>
    </source>
</evidence>
<dbReference type="AlphaFoldDB" id="A0A2P4XQ93"/>
<dbReference type="GO" id="GO:0000166">
    <property type="term" value="F:nucleotide binding"/>
    <property type="evidence" value="ECO:0007669"/>
    <property type="project" value="UniProtKB-KW"/>
</dbReference>
<dbReference type="SUPFAM" id="SSF52540">
    <property type="entry name" value="P-loop containing nucleoside triphosphate hydrolases"/>
    <property type="match status" value="1"/>
</dbReference>
<proteinExistence type="predicted"/>
<feature type="repeat" description="ANK" evidence="5">
    <location>
        <begin position="118"/>
        <end position="150"/>
    </location>
</feature>
<evidence type="ECO:0000256" key="1">
    <source>
        <dbReference type="ARBA" id="ARBA00001946"/>
    </source>
</evidence>
<evidence type="ECO:0000256" key="3">
    <source>
        <dbReference type="ARBA" id="ARBA00022741"/>
    </source>
</evidence>
<dbReference type="PANTHER" id="PTHR24198:SF165">
    <property type="entry name" value="ANKYRIN REPEAT-CONTAINING PROTEIN-RELATED"/>
    <property type="match status" value="1"/>
</dbReference>
<evidence type="ECO:0000256" key="4">
    <source>
        <dbReference type="ARBA" id="ARBA00023043"/>
    </source>
</evidence>
<dbReference type="PRINTS" id="PR01415">
    <property type="entry name" value="ANKYRIN"/>
</dbReference>
<dbReference type="Gene3D" id="1.25.40.20">
    <property type="entry name" value="Ankyrin repeat-containing domain"/>
    <property type="match status" value="1"/>
</dbReference>
<keyword evidence="4 5" id="KW-0040">ANK repeat</keyword>
<dbReference type="GO" id="GO:0005737">
    <property type="term" value="C:cytoplasm"/>
    <property type="evidence" value="ECO:0007669"/>
    <property type="project" value="TreeGrafter"/>
</dbReference>
<dbReference type="Gene3D" id="3.30.70.1390">
    <property type="entry name" value="ROC domain from the Parkinson's disease-associated leucine-rich repeat kinase 2"/>
    <property type="match status" value="1"/>
</dbReference>
<feature type="repeat" description="ANK" evidence="5">
    <location>
        <begin position="85"/>
        <end position="117"/>
    </location>
</feature>
<dbReference type="OrthoDB" id="93327at2759"/>
<dbReference type="SMART" id="SM00248">
    <property type="entry name" value="ANK"/>
    <property type="match status" value="3"/>
</dbReference>
<name>A0A2P4XQ93_9STRA</name>
<dbReference type="SUPFAM" id="SSF48403">
    <property type="entry name" value="Ankyrin repeat"/>
    <property type="match status" value="1"/>
</dbReference>
<dbReference type="Pfam" id="PF08477">
    <property type="entry name" value="Roc"/>
    <property type="match status" value="1"/>
</dbReference>
<keyword evidence="8" id="KW-1185">Reference proteome</keyword>
<dbReference type="Pfam" id="PF00023">
    <property type="entry name" value="Ank"/>
    <property type="match status" value="1"/>
</dbReference>
<sequence length="370" mass="41213">MDFSQNESSLHAVVNRVVKRRQQWLEEQGIHVPSGMKAVLEYLEKEEITSVTEERLKEVWHKFGQQAADEIAALIHQGADVKTPDGGAALRITATDGHVDVVSLLLERGADVADVNNLGRTALHDAVSNGQIKVISLLVEWGSDVAASDNDGLTVLHHAVTSGSTEVVKLLLDRSADAHALTKDGHNVLSHMIVAKDDDPYDGYIAVVRLLCLQERKLQLPPSTQNPPLKKHQLGLLACAEYWQDRHEKNQPLLEVPSEVVKGGEDAVKSYLTELEKTDASELIYRRKICVIGPTTWGKTSLIRSITKDTPVLVPITDRTIGIDLFSLRFTEERSETEEKHHDVTFWDFAGQDVYHVAHAVFFSKRTLYL</sequence>
<reference evidence="7 8" key="1">
    <citation type="journal article" date="2017" name="Genome Biol. Evol.">
        <title>Phytophthora megakarya and P. palmivora, closely related causal agents of cacao black pod rot, underwent increases in genome sizes and gene numbers by different mechanisms.</title>
        <authorList>
            <person name="Ali S.S."/>
            <person name="Shao J."/>
            <person name="Lary D.J."/>
            <person name="Kronmiller B."/>
            <person name="Shen D."/>
            <person name="Strem M.D."/>
            <person name="Amoako-Attah I."/>
            <person name="Akrofi A.Y."/>
            <person name="Begoude B.A."/>
            <person name="Ten Hoopen G.M."/>
            <person name="Coulibaly K."/>
            <person name="Kebe B.I."/>
            <person name="Melnick R.L."/>
            <person name="Guiltinan M.J."/>
            <person name="Tyler B.M."/>
            <person name="Meinhardt L.W."/>
            <person name="Bailey B.A."/>
        </authorList>
    </citation>
    <scope>NUCLEOTIDE SEQUENCE [LARGE SCALE GENOMIC DNA]</scope>
    <source>
        <strain evidence="8">sbr112.9</strain>
    </source>
</reference>
<accession>A0A2P4XQ93</accession>
<dbReference type="InterPro" id="IPR002110">
    <property type="entry name" value="Ankyrin_rpt"/>
</dbReference>
<dbReference type="InterPro" id="IPR027417">
    <property type="entry name" value="P-loop_NTPase"/>
</dbReference>
<dbReference type="InterPro" id="IPR020859">
    <property type="entry name" value="ROC"/>
</dbReference>
<dbReference type="PROSITE" id="PS50297">
    <property type="entry name" value="ANK_REP_REGION"/>
    <property type="match status" value="3"/>
</dbReference>
<protein>
    <recommendedName>
        <fullName evidence="6">Roc domain-containing protein</fullName>
    </recommendedName>
</protein>
<comment type="caution">
    <text evidence="7">The sequence shown here is derived from an EMBL/GenBank/DDBJ whole genome shotgun (WGS) entry which is preliminary data.</text>
</comment>
<gene>
    <name evidence="7" type="ORF">PHPALM_16221</name>
</gene>
<feature type="non-terminal residue" evidence="7">
    <location>
        <position position="370"/>
    </location>
</feature>
<evidence type="ECO:0000313" key="8">
    <source>
        <dbReference type="Proteomes" id="UP000237271"/>
    </source>
</evidence>
<evidence type="ECO:0000259" key="6">
    <source>
        <dbReference type="PROSITE" id="PS51424"/>
    </source>
</evidence>
<dbReference type="PROSITE" id="PS50088">
    <property type="entry name" value="ANK_REPEAT"/>
    <property type="match status" value="3"/>
</dbReference>
<feature type="domain" description="Roc" evidence="6">
    <location>
        <begin position="280"/>
        <end position="370"/>
    </location>
</feature>
<dbReference type="Proteomes" id="UP000237271">
    <property type="component" value="Unassembled WGS sequence"/>
</dbReference>